<name>A0ABR3Y3L5_9PEZI</name>
<accession>A0ABR3Y3L5</accession>
<sequence length="507" mass="58234">MEPSGGAEGTRLPGESSQELVRVESGGTNVIGRVENNMTFHRYIDLPPELRTLIRAAAIEEAAPDAMSWHWRHGTQRNGNRLALVSKEWQEDVERSLFFRISIDLSIEEDVLRFKELFTEERKRFLRVLGIKIISQETSPLAMCEYLSRISEAMAKVGHFLHYFNRWEVNGDGTPIYIYLVPSDRRDGHHASWMNSLWNSQNLDRFSNFGMVPIDMASWAIKSEFPSSLNMVKELHFSIDCVPFHATREVIQRMPSLTTCSFAVSFNCDSPLGWENLTDLVNQLHTLTPSLRHLRIIPTTEDVFMAVDADSMRKFSAALRNYSQSLECLIVLTMALHQVFFQPFFKESKTHLAMAKWRWPRLIKLHLAFYPEPPYSDPGWMKLTPEEMLIAVGRAAMAMPLLQDANIKAGDHHRLTLTRWLSPNLGRSKSCIGRLKGFDEDGDQRILAAWAPFVGDQNRLYQISGSGELQPFARYYYTRFLAVRYIEEWPGITQQRSNFPGVGRARV</sequence>
<keyword evidence="3" id="KW-1185">Reference proteome</keyword>
<feature type="domain" description="DUF6546" evidence="1">
    <location>
        <begin position="307"/>
        <end position="406"/>
    </location>
</feature>
<protein>
    <recommendedName>
        <fullName evidence="1">DUF6546 domain-containing protein</fullName>
    </recommendedName>
</protein>
<evidence type="ECO:0000313" key="3">
    <source>
        <dbReference type="Proteomes" id="UP001583177"/>
    </source>
</evidence>
<evidence type="ECO:0000259" key="1">
    <source>
        <dbReference type="Pfam" id="PF20183"/>
    </source>
</evidence>
<proteinExistence type="predicted"/>
<dbReference type="EMBL" id="JAWRVE010000003">
    <property type="protein sequence ID" value="KAL1882902.1"/>
    <property type="molecule type" value="Genomic_DNA"/>
</dbReference>
<dbReference type="Proteomes" id="UP001583177">
    <property type="component" value="Unassembled WGS sequence"/>
</dbReference>
<dbReference type="Pfam" id="PF20183">
    <property type="entry name" value="DUF6546"/>
    <property type="match status" value="1"/>
</dbReference>
<gene>
    <name evidence="2" type="ORF">Daus18300_000540</name>
</gene>
<comment type="caution">
    <text evidence="2">The sequence shown here is derived from an EMBL/GenBank/DDBJ whole genome shotgun (WGS) entry which is preliminary data.</text>
</comment>
<organism evidence="2 3">
    <name type="scientific">Diaporthe australafricana</name>
    <dbReference type="NCBI Taxonomy" id="127596"/>
    <lineage>
        <taxon>Eukaryota</taxon>
        <taxon>Fungi</taxon>
        <taxon>Dikarya</taxon>
        <taxon>Ascomycota</taxon>
        <taxon>Pezizomycotina</taxon>
        <taxon>Sordariomycetes</taxon>
        <taxon>Sordariomycetidae</taxon>
        <taxon>Diaporthales</taxon>
        <taxon>Diaporthaceae</taxon>
        <taxon>Diaporthe</taxon>
    </lineage>
</organism>
<evidence type="ECO:0000313" key="2">
    <source>
        <dbReference type="EMBL" id="KAL1882902.1"/>
    </source>
</evidence>
<reference evidence="2 3" key="1">
    <citation type="journal article" date="2024" name="IMA Fungus">
        <title>IMA Genome - F19 : A genome assembly and annotation guide to empower mycologists, including annotated draft genome sequences of Ceratocystis pirilliformis, Diaporthe australafricana, Fusarium ophioides, Paecilomyces lecythidis, and Sporothrix stenoceras.</title>
        <authorList>
            <person name="Aylward J."/>
            <person name="Wilson A.M."/>
            <person name="Visagie C.M."/>
            <person name="Spraker J."/>
            <person name="Barnes I."/>
            <person name="Buitendag C."/>
            <person name="Ceriani C."/>
            <person name="Del Mar Angel L."/>
            <person name="du Plessis D."/>
            <person name="Fuchs T."/>
            <person name="Gasser K."/>
            <person name="Kramer D."/>
            <person name="Li W."/>
            <person name="Munsamy K."/>
            <person name="Piso A."/>
            <person name="Price J.L."/>
            <person name="Sonnekus B."/>
            <person name="Thomas C."/>
            <person name="van der Nest A."/>
            <person name="van Dijk A."/>
            <person name="van Heerden A."/>
            <person name="van Vuuren N."/>
            <person name="Yilmaz N."/>
            <person name="Duong T.A."/>
            <person name="van der Merwe N.A."/>
            <person name="Wingfield M.J."/>
            <person name="Wingfield B.D."/>
        </authorList>
    </citation>
    <scope>NUCLEOTIDE SEQUENCE [LARGE SCALE GENOMIC DNA]</scope>
    <source>
        <strain evidence="2 3">CMW 18300</strain>
    </source>
</reference>
<dbReference type="InterPro" id="IPR046676">
    <property type="entry name" value="DUF6546"/>
</dbReference>